<dbReference type="InterPro" id="IPR023192">
    <property type="entry name" value="TGS-like_dom_sf"/>
</dbReference>
<dbReference type="PIRSF" id="PIRSF006641">
    <property type="entry name" value="CHP00092"/>
    <property type="match status" value="1"/>
</dbReference>
<evidence type="ECO:0000256" key="4">
    <source>
        <dbReference type="ARBA" id="ARBA00022840"/>
    </source>
</evidence>
<keyword evidence="5" id="KW-0460">Magnesium</keyword>
<dbReference type="PRINTS" id="PR00326">
    <property type="entry name" value="GTP1OBG"/>
</dbReference>
<dbReference type="PROSITE" id="PS51880">
    <property type="entry name" value="TGS"/>
    <property type="match status" value="1"/>
</dbReference>
<dbReference type="InterPro" id="IPR012676">
    <property type="entry name" value="TGS-like"/>
</dbReference>
<evidence type="ECO:0000256" key="7">
    <source>
        <dbReference type="SAM" id="Coils"/>
    </source>
</evidence>
<evidence type="ECO:0000256" key="6">
    <source>
        <dbReference type="HAMAP-Rule" id="MF_00944"/>
    </source>
</evidence>
<dbReference type="InterPro" id="IPR004396">
    <property type="entry name" value="ATPase_YchF/OLA1"/>
</dbReference>
<evidence type="ECO:0000259" key="8">
    <source>
        <dbReference type="PROSITE" id="PS51710"/>
    </source>
</evidence>
<dbReference type="PANTHER" id="PTHR23305">
    <property type="entry name" value="OBG GTPASE FAMILY"/>
    <property type="match status" value="1"/>
</dbReference>
<evidence type="ECO:0000256" key="5">
    <source>
        <dbReference type="ARBA" id="ARBA00022842"/>
    </source>
</evidence>
<dbReference type="GO" id="GO:0005524">
    <property type="term" value="F:ATP binding"/>
    <property type="evidence" value="ECO:0007669"/>
    <property type="project" value="UniProtKB-UniRule"/>
</dbReference>
<evidence type="ECO:0000313" key="11">
    <source>
        <dbReference type="Proteomes" id="UP000188181"/>
    </source>
</evidence>
<accession>A0A1Q2MED6</accession>
<dbReference type="OrthoDB" id="9807318at2"/>
<keyword evidence="4 6" id="KW-0067">ATP-binding</keyword>
<dbReference type="NCBIfam" id="TIGR00092">
    <property type="entry name" value="redox-regulated ATPase YchF"/>
    <property type="match status" value="1"/>
</dbReference>
<dbReference type="InterPro" id="IPR013029">
    <property type="entry name" value="YchF_C"/>
</dbReference>
<dbReference type="InterPro" id="IPR012675">
    <property type="entry name" value="Beta-grasp_dom_sf"/>
</dbReference>
<keyword evidence="7" id="KW-0175">Coiled coil</keyword>
<dbReference type="Gene3D" id="3.40.50.300">
    <property type="entry name" value="P-loop containing nucleotide triphosphate hydrolases"/>
    <property type="match status" value="1"/>
</dbReference>
<dbReference type="InterPro" id="IPR031167">
    <property type="entry name" value="G_OBG"/>
</dbReference>
<gene>
    <name evidence="6 10" type="primary">ychF</name>
    <name evidence="10" type="ORF">SMSP2_01023</name>
</gene>
<proteinExistence type="inferred from homology"/>
<organism evidence="10 11">
    <name type="scientific">Limihaloglobus sulfuriphilus</name>
    <dbReference type="NCBI Taxonomy" id="1851148"/>
    <lineage>
        <taxon>Bacteria</taxon>
        <taxon>Pseudomonadati</taxon>
        <taxon>Planctomycetota</taxon>
        <taxon>Phycisphaerae</taxon>
        <taxon>Sedimentisphaerales</taxon>
        <taxon>Sedimentisphaeraceae</taxon>
        <taxon>Limihaloglobus</taxon>
    </lineage>
</organism>
<dbReference type="InterPro" id="IPR041706">
    <property type="entry name" value="YchF_N"/>
</dbReference>
<dbReference type="InterPro" id="IPR006073">
    <property type="entry name" value="GTP-bd"/>
</dbReference>
<dbReference type="RefSeq" id="WP_146682914.1">
    <property type="nucleotide sequence ID" value="NZ_CP019646.1"/>
</dbReference>
<sequence length="366" mass="40676" precursor="true">MALSIGIVGLPNVGKSTLFNALTRAQNADAANYPFCTIEPNKAVVPVPDARLYQLAEIVNPKKIEPAVIEFFDIAGLVKGASKGEGLGNKFLGNIRQTSVIVHVVRCFEDENVVHVDGAPDPARDVEVIETELVLADLEQLERKIERLEKQIKFDKKLQHTLDLGLKLRDFLNQGRPVSGFPENDSDLFRDFVKEMCFITSKKVIFAANVDEDGLVGDNKYVNVLEDIARQRGSDVVRICAKIEEEMVDMSDQDRNEILESMGVHECGLEKVIHKSYDSLGLMSYFTAGPKEVRAWTIQKGWTAPQAAGVIHTDFERGFIRAEVIPYDTYIECKGESGAKAAGKLEVKGKNYVMNDGDVVHFLFNV</sequence>
<dbReference type="Pfam" id="PF06071">
    <property type="entry name" value="YchF-GTPase_C"/>
    <property type="match status" value="1"/>
</dbReference>
<feature type="domain" description="OBG-type G" evidence="8">
    <location>
        <begin position="3"/>
        <end position="259"/>
    </location>
</feature>
<evidence type="ECO:0000313" key="10">
    <source>
        <dbReference type="EMBL" id="AQQ70667.1"/>
    </source>
</evidence>
<evidence type="ECO:0000256" key="2">
    <source>
        <dbReference type="ARBA" id="ARBA00022723"/>
    </source>
</evidence>
<comment type="function">
    <text evidence="6">ATPase that binds to both the 70S ribosome and the 50S ribosomal subunit in a nucleotide-independent manner.</text>
</comment>
<reference evidence="11" key="1">
    <citation type="submission" date="2017-02" db="EMBL/GenBank/DDBJ databases">
        <title>Comparative genomics and description of representatives of a novel lineage of planctomycetes thriving in anoxic sediments.</title>
        <authorList>
            <person name="Spring S."/>
            <person name="Bunk B."/>
            <person name="Sproer C."/>
        </authorList>
    </citation>
    <scope>NUCLEOTIDE SEQUENCE [LARGE SCALE GENOMIC DNA]</scope>
    <source>
        <strain evidence="11">SM-Chi-D1</strain>
    </source>
</reference>
<dbReference type="GO" id="GO:0005525">
    <property type="term" value="F:GTP binding"/>
    <property type="evidence" value="ECO:0007669"/>
    <property type="project" value="InterPro"/>
</dbReference>
<dbReference type="GO" id="GO:0016887">
    <property type="term" value="F:ATP hydrolysis activity"/>
    <property type="evidence" value="ECO:0007669"/>
    <property type="project" value="UniProtKB-UniRule"/>
</dbReference>
<dbReference type="CDD" id="cd01900">
    <property type="entry name" value="YchF"/>
    <property type="match status" value="1"/>
</dbReference>
<feature type="domain" description="TGS" evidence="9">
    <location>
        <begin position="281"/>
        <end position="364"/>
    </location>
</feature>
<dbReference type="Pfam" id="PF01926">
    <property type="entry name" value="MMR_HSR1"/>
    <property type="match status" value="1"/>
</dbReference>
<dbReference type="GO" id="GO:0005737">
    <property type="term" value="C:cytoplasm"/>
    <property type="evidence" value="ECO:0007669"/>
    <property type="project" value="TreeGrafter"/>
</dbReference>
<dbReference type="PROSITE" id="PS51710">
    <property type="entry name" value="G_OBG"/>
    <property type="match status" value="1"/>
</dbReference>
<name>A0A1Q2MED6_9BACT</name>
<feature type="coiled-coil region" evidence="7">
    <location>
        <begin position="131"/>
        <end position="158"/>
    </location>
</feature>
<dbReference type="EMBL" id="CP019646">
    <property type="protein sequence ID" value="AQQ70667.1"/>
    <property type="molecule type" value="Genomic_DNA"/>
</dbReference>
<dbReference type="PANTHER" id="PTHR23305:SF18">
    <property type="entry name" value="OBG-TYPE G DOMAIN-CONTAINING PROTEIN"/>
    <property type="match status" value="1"/>
</dbReference>
<dbReference type="HAMAP" id="MF_00944">
    <property type="entry name" value="YchF_OLA1_ATPase"/>
    <property type="match status" value="1"/>
</dbReference>
<dbReference type="FunFam" id="1.10.150.300:FF:000001">
    <property type="entry name" value="Ribosome-binding ATPase YchF"/>
    <property type="match status" value="1"/>
</dbReference>
<dbReference type="Gene3D" id="3.10.20.30">
    <property type="match status" value="1"/>
</dbReference>
<dbReference type="CDD" id="cd04867">
    <property type="entry name" value="TGS_YchF_OLA1"/>
    <property type="match status" value="1"/>
</dbReference>
<dbReference type="STRING" id="1851148.SMSP2_01023"/>
<dbReference type="FunFam" id="3.10.20.30:FF:000001">
    <property type="entry name" value="Ribosome-binding ATPase YchF"/>
    <property type="match status" value="1"/>
</dbReference>
<dbReference type="SUPFAM" id="SSF52540">
    <property type="entry name" value="P-loop containing nucleoside triphosphate hydrolases"/>
    <property type="match status" value="1"/>
</dbReference>
<evidence type="ECO:0000259" key="9">
    <source>
        <dbReference type="PROSITE" id="PS51880"/>
    </source>
</evidence>
<evidence type="ECO:0000256" key="1">
    <source>
        <dbReference type="ARBA" id="ARBA00001946"/>
    </source>
</evidence>
<keyword evidence="2" id="KW-0479">Metal-binding</keyword>
<dbReference type="AlphaFoldDB" id="A0A1Q2MED6"/>
<evidence type="ECO:0000256" key="3">
    <source>
        <dbReference type="ARBA" id="ARBA00022741"/>
    </source>
</evidence>
<dbReference type="SUPFAM" id="SSF81271">
    <property type="entry name" value="TGS-like"/>
    <property type="match status" value="1"/>
</dbReference>
<dbReference type="GO" id="GO:0046872">
    <property type="term" value="F:metal ion binding"/>
    <property type="evidence" value="ECO:0007669"/>
    <property type="project" value="UniProtKB-KW"/>
</dbReference>
<keyword evidence="3 6" id="KW-0547">Nucleotide-binding</keyword>
<dbReference type="InterPro" id="IPR027417">
    <property type="entry name" value="P-loop_NTPase"/>
</dbReference>
<comment type="cofactor">
    <cofactor evidence="1">
        <name>Mg(2+)</name>
        <dbReference type="ChEBI" id="CHEBI:18420"/>
    </cofactor>
</comment>
<protein>
    <recommendedName>
        <fullName evidence="6">Ribosome-binding ATPase YchF</fullName>
    </recommendedName>
</protein>
<comment type="similarity">
    <text evidence="6">Belongs to the TRAFAC class OBG-HflX-like GTPase superfamily. OBG GTPase family. YchF/OLA1 subfamily.</text>
</comment>
<dbReference type="InterPro" id="IPR004095">
    <property type="entry name" value="TGS"/>
</dbReference>
<dbReference type="GO" id="GO:0043023">
    <property type="term" value="F:ribosomal large subunit binding"/>
    <property type="evidence" value="ECO:0007669"/>
    <property type="project" value="UniProtKB-UniRule"/>
</dbReference>
<dbReference type="Gene3D" id="1.10.150.300">
    <property type="entry name" value="TGS-like domain"/>
    <property type="match status" value="1"/>
</dbReference>
<dbReference type="Proteomes" id="UP000188181">
    <property type="component" value="Chromosome"/>
</dbReference>
<keyword evidence="11" id="KW-1185">Reference proteome</keyword>
<dbReference type="KEGG" id="pbas:SMSP2_01023"/>
<feature type="binding site" evidence="6">
    <location>
        <begin position="12"/>
        <end position="17"/>
    </location>
    <ligand>
        <name>ATP</name>
        <dbReference type="ChEBI" id="CHEBI:30616"/>
    </ligand>
</feature>